<protein>
    <submittedName>
        <fullName evidence="1">Uncharacterized protein</fullName>
    </submittedName>
</protein>
<organism evidence="1 2">
    <name type="scientific">Solanum commersonii</name>
    <name type="common">Commerson's wild potato</name>
    <name type="synonym">Commerson's nightshade</name>
    <dbReference type="NCBI Taxonomy" id="4109"/>
    <lineage>
        <taxon>Eukaryota</taxon>
        <taxon>Viridiplantae</taxon>
        <taxon>Streptophyta</taxon>
        <taxon>Embryophyta</taxon>
        <taxon>Tracheophyta</taxon>
        <taxon>Spermatophyta</taxon>
        <taxon>Magnoliopsida</taxon>
        <taxon>eudicotyledons</taxon>
        <taxon>Gunneridae</taxon>
        <taxon>Pentapetalae</taxon>
        <taxon>asterids</taxon>
        <taxon>lamiids</taxon>
        <taxon>Solanales</taxon>
        <taxon>Solanaceae</taxon>
        <taxon>Solanoideae</taxon>
        <taxon>Solaneae</taxon>
        <taxon>Solanum</taxon>
    </lineage>
</organism>
<accession>A0A9J5YZN5</accession>
<name>A0A9J5YZN5_SOLCO</name>
<dbReference type="Proteomes" id="UP000824120">
    <property type="component" value="Chromosome 5"/>
</dbReference>
<sequence length="103" mass="11554">MTDFKHFGSLRSVIDRVPSLGSDQVGLKNDRTFVILHFSESFNALGESDGSLNAQAKNQNLGLGSSSTFLSSQRVENERVATVQQEINDFYSSIDWIDFEEEF</sequence>
<reference evidence="1 2" key="1">
    <citation type="submission" date="2020-09" db="EMBL/GenBank/DDBJ databases">
        <title>De no assembly of potato wild relative species, Solanum commersonii.</title>
        <authorList>
            <person name="Cho K."/>
        </authorList>
    </citation>
    <scope>NUCLEOTIDE SEQUENCE [LARGE SCALE GENOMIC DNA]</scope>
    <source>
        <strain evidence="1">LZ3.2</strain>
        <tissue evidence="1">Leaf</tissue>
    </source>
</reference>
<proteinExistence type="predicted"/>
<comment type="caution">
    <text evidence="1">The sequence shown here is derived from an EMBL/GenBank/DDBJ whole genome shotgun (WGS) entry which is preliminary data.</text>
</comment>
<evidence type="ECO:0000313" key="1">
    <source>
        <dbReference type="EMBL" id="KAG5605167.1"/>
    </source>
</evidence>
<evidence type="ECO:0000313" key="2">
    <source>
        <dbReference type="Proteomes" id="UP000824120"/>
    </source>
</evidence>
<keyword evidence="2" id="KW-1185">Reference proteome</keyword>
<dbReference type="AlphaFoldDB" id="A0A9J5YZN5"/>
<gene>
    <name evidence="1" type="ORF">H5410_026659</name>
</gene>
<dbReference type="EMBL" id="JACXVP010000005">
    <property type="protein sequence ID" value="KAG5605167.1"/>
    <property type="molecule type" value="Genomic_DNA"/>
</dbReference>